<dbReference type="InterPro" id="IPR024156">
    <property type="entry name" value="Small_GTPase_ARF"/>
</dbReference>
<keyword evidence="6" id="KW-1185">Reference proteome</keyword>
<evidence type="ECO:0000313" key="6">
    <source>
        <dbReference type="Proteomes" id="UP000756921"/>
    </source>
</evidence>
<reference evidence="5" key="1">
    <citation type="journal article" date="2020" name="Mol. Plant Microbe Interact.">
        <title>Genome Sequence of the Biocontrol Agent Coniothyrium minitans strain Conio (IMI 134523).</title>
        <authorList>
            <person name="Patel D."/>
            <person name="Shittu T.A."/>
            <person name="Baroncelli R."/>
            <person name="Muthumeenakshi S."/>
            <person name="Osborne T.H."/>
            <person name="Janganan T.K."/>
            <person name="Sreenivasaprasad S."/>
        </authorList>
    </citation>
    <scope>NUCLEOTIDE SEQUENCE</scope>
    <source>
        <strain evidence="5">Conio</strain>
    </source>
</reference>
<dbReference type="OrthoDB" id="427186at2759"/>
<keyword evidence="4" id="KW-0460">Magnesium</keyword>
<gene>
    <name evidence="5" type="ORF">PMIN01_03067</name>
</gene>
<dbReference type="GO" id="GO:0003924">
    <property type="term" value="F:GTPase activity"/>
    <property type="evidence" value="ECO:0007669"/>
    <property type="project" value="InterPro"/>
</dbReference>
<dbReference type="SMART" id="SM00177">
    <property type="entry name" value="ARF"/>
    <property type="match status" value="1"/>
</dbReference>
<dbReference type="EMBL" id="WJXW01000002">
    <property type="protein sequence ID" value="KAF9740432.1"/>
    <property type="molecule type" value="Genomic_DNA"/>
</dbReference>
<evidence type="ECO:0000256" key="4">
    <source>
        <dbReference type="PIRSR" id="PIRSR606689-2"/>
    </source>
</evidence>
<organism evidence="5 6">
    <name type="scientific">Paraphaeosphaeria minitans</name>
    <dbReference type="NCBI Taxonomy" id="565426"/>
    <lineage>
        <taxon>Eukaryota</taxon>
        <taxon>Fungi</taxon>
        <taxon>Dikarya</taxon>
        <taxon>Ascomycota</taxon>
        <taxon>Pezizomycotina</taxon>
        <taxon>Dothideomycetes</taxon>
        <taxon>Pleosporomycetidae</taxon>
        <taxon>Pleosporales</taxon>
        <taxon>Massarineae</taxon>
        <taxon>Didymosphaeriaceae</taxon>
        <taxon>Paraphaeosphaeria</taxon>
    </lineage>
</organism>
<keyword evidence="1 3" id="KW-0547">Nucleotide-binding</keyword>
<feature type="binding site" evidence="4">
    <location>
        <position position="32"/>
    </location>
    <ligand>
        <name>Mg(2+)</name>
        <dbReference type="ChEBI" id="CHEBI:18420"/>
    </ligand>
</feature>
<name>A0A9P6GRA3_9PLEO</name>
<keyword evidence="4" id="KW-0479">Metal-binding</keyword>
<dbReference type="Proteomes" id="UP000756921">
    <property type="component" value="Unassembled WGS sequence"/>
</dbReference>
<sequence>MQSILNRMFNRDSLPENLPNISILGLDAAGKTIMLQKLACTPITTVVPTIGLDIETADIKIQVPAQGGKTQKLGLTAWATDVGGCSKLHLLVHKIIIDYATTSGVVWVLDASDSDRLIESREELSRHVQALEERRTDRGKGLPIMILLTKKDLPNRQSIETIRAQFDNFFEGRMFAWFETCPTAPLPSSGLLEAFAWLGDAIASPPTETPGVIKSTVPETEKAIDNKLADMRSPSALAAKLEEWLSRAEKDVPAEDLLQQFYTRELPSWDHYTHLRLAYILLLKHGRRQGKDKIFTGFKDYIDHGGKTGGKSFHMTMTYFWVQIVHLGIACMAKYTHTRNAHSLKSEGHGADLDGFATFLAVNQYLVDGQLWADYYSKEMLMSKEAREGVVFPDFKGLPDVVALAPSNHVTKAIPLESVSVSSTMALV</sequence>
<accession>A0A9P6GRA3</accession>
<dbReference type="InterPro" id="IPR027417">
    <property type="entry name" value="P-loop_NTPase"/>
</dbReference>
<dbReference type="Pfam" id="PF00025">
    <property type="entry name" value="Arf"/>
    <property type="match status" value="1"/>
</dbReference>
<comment type="caution">
    <text evidence="5">The sequence shown here is derived from an EMBL/GenBank/DDBJ whole genome shotgun (WGS) entry which is preliminary data.</text>
</comment>
<evidence type="ECO:0000256" key="3">
    <source>
        <dbReference type="PIRSR" id="PIRSR606689-1"/>
    </source>
</evidence>
<dbReference type="PROSITE" id="PS51417">
    <property type="entry name" value="ARF"/>
    <property type="match status" value="1"/>
</dbReference>
<feature type="binding site" evidence="3">
    <location>
        <position position="84"/>
    </location>
    <ligand>
        <name>GTP</name>
        <dbReference type="ChEBI" id="CHEBI:37565"/>
    </ligand>
</feature>
<feature type="binding site" evidence="3">
    <location>
        <begin position="25"/>
        <end position="32"/>
    </location>
    <ligand>
        <name>GTP</name>
        <dbReference type="ChEBI" id="CHEBI:37565"/>
    </ligand>
</feature>
<protein>
    <submittedName>
        <fullName evidence="5">ADP-ribosylation factor</fullName>
    </submittedName>
</protein>
<dbReference type="GO" id="GO:0005525">
    <property type="term" value="F:GTP binding"/>
    <property type="evidence" value="ECO:0007669"/>
    <property type="project" value="UniProtKB-KW"/>
</dbReference>
<dbReference type="Gene3D" id="3.40.50.300">
    <property type="entry name" value="P-loop containing nucleotide triphosphate hydrolases"/>
    <property type="match status" value="1"/>
</dbReference>
<keyword evidence="2 3" id="KW-0342">GTP-binding</keyword>
<evidence type="ECO:0000256" key="1">
    <source>
        <dbReference type="ARBA" id="ARBA00022741"/>
    </source>
</evidence>
<feature type="binding site" evidence="4">
    <location>
        <position position="49"/>
    </location>
    <ligand>
        <name>Mg(2+)</name>
        <dbReference type="ChEBI" id="CHEBI:18420"/>
    </ligand>
</feature>
<evidence type="ECO:0000256" key="2">
    <source>
        <dbReference type="ARBA" id="ARBA00023134"/>
    </source>
</evidence>
<proteinExistence type="predicted"/>
<evidence type="ECO:0000313" key="5">
    <source>
        <dbReference type="EMBL" id="KAF9740432.1"/>
    </source>
</evidence>
<dbReference type="GO" id="GO:0046872">
    <property type="term" value="F:metal ion binding"/>
    <property type="evidence" value="ECO:0007669"/>
    <property type="project" value="UniProtKB-KW"/>
</dbReference>
<dbReference type="AlphaFoldDB" id="A0A9P6GRA3"/>
<dbReference type="SUPFAM" id="SSF52540">
    <property type="entry name" value="P-loop containing nucleoside triphosphate hydrolases"/>
    <property type="match status" value="1"/>
</dbReference>
<dbReference type="InterPro" id="IPR006689">
    <property type="entry name" value="Small_GTPase_ARF/SAR"/>
</dbReference>
<dbReference type="PANTHER" id="PTHR11711">
    <property type="entry name" value="ADP RIBOSYLATION FACTOR-RELATED"/>
    <property type="match status" value="1"/>
</dbReference>